<name>A0A432ZQM6_9GAMM</name>
<keyword evidence="3" id="KW-1185">Reference proteome</keyword>
<dbReference type="Proteomes" id="UP000287996">
    <property type="component" value="Unassembled WGS sequence"/>
</dbReference>
<keyword evidence="1" id="KW-0812">Transmembrane</keyword>
<sequence>MRRNESAERRDITLFQWIVLALAILVLATYLLRSWLLDDASWRLTERQMWTERMQRNVMLAHVQWLARGRPATIHFSAEQGKMASPIIMTKRGWPMADCENLWQRLVTVESPANIAVAATDGGCIWSLKGIKLFSYTEATGQVSR</sequence>
<dbReference type="RefSeq" id="WP_126841976.1">
    <property type="nucleotide sequence ID" value="NZ_PIQH01000006.1"/>
</dbReference>
<evidence type="ECO:0000313" key="3">
    <source>
        <dbReference type="Proteomes" id="UP000287996"/>
    </source>
</evidence>
<feature type="transmembrane region" description="Helical" evidence="1">
    <location>
        <begin position="12"/>
        <end position="32"/>
    </location>
</feature>
<comment type="caution">
    <text evidence="2">The sequence shown here is derived from an EMBL/GenBank/DDBJ whole genome shotgun (WGS) entry which is preliminary data.</text>
</comment>
<reference evidence="2 3" key="1">
    <citation type="journal article" date="2011" name="Front. Microbiol.">
        <title>Genomic signatures of strain selection and enhancement in Bacillus atrophaeus var. globigii, a historical biowarfare simulant.</title>
        <authorList>
            <person name="Gibbons H.S."/>
            <person name="Broomall S.M."/>
            <person name="McNew L.A."/>
            <person name="Daligault H."/>
            <person name="Chapman C."/>
            <person name="Bruce D."/>
            <person name="Karavis M."/>
            <person name="Krepps M."/>
            <person name="McGregor P.A."/>
            <person name="Hong C."/>
            <person name="Park K.H."/>
            <person name="Akmal A."/>
            <person name="Feldman A."/>
            <person name="Lin J.S."/>
            <person name="Chang W.E."/>
            <person name="Higgs B.W."/>
            <person name="Demirev P."/>
            <person name="Lindquist J."/>
            <person name="Liem A."/>
            <person name="Fochler E."/>
            <person name="Read T.D."/>
            <person name="Tapia R."/>
            <person name="Johnson S."/>
            <person name="Bishop-Lilly K.A."/>
            <person name="Detter C."/>
            <person name="Han C."/>
            <person name="Sozhamannan S."/>
            <person name="Rosenzweig C.N."/>
            <person name="Skowronski E.W."/>
        </authorList>
    </citation>
    <scope>NUCLEOTIDE SEQUENCE [LARGE SCALE GENOMIC DNA]</scope>
    <source>
        <strain evidence="2 3">CC-PW-9</strain>
    </source>
</reference>
<gene>
    <name evidence="2" type="ORF">CWI84_07525</name>
</gene>
<evidence type="ECO:0008006" key="4">
    <source>
        <dbReference type="Google" id="ProtNLM"/>
    </source>
</evidence>
<organism evidence="2 3">
    <name type="scientific">Idiomarina tyrosinivorans</name>
    <dbReference type="NCBI Taxonomy" id="1445662"/>
    <lineage>
        <taxon>Bacteria</taxon>
        <taxon>Pseudomonadati</taxon>
        <taxon>Pseudomonadota</taxon>
        <taxon>Gammaproteobacteria</taxon>
        <taxon>Alteromonadales</taxon>
        <taxon>Idiomarinaceae</taxon>
        <taxon>Idiomarina</taxon>
    </lineage>
</organism>
<dbReference type="AlphaFoldDB" id="A0A432ZQM6"/>
<protein>
    <recommendedName>
        <fullName evidence="4">Type II secretory pathway component</fullName>
    </recommendedName>
</protein>
<accession>A0A432ZQM6</accession>
<proteinExistence type="predicted"/>
<dbReference type="EMBL" id="PIQH01000006">
    <property type="protein sequence ID" value="RUO80138.1"/>
    <property type="molecule type" value="Genomic_DNA"/>
</dbReference>
<evidence type="ECO:0000313" key="2">
    <source>
        <dbReference type="EMBL" id="RUO80138.1"/>
    </source>
</evidence>
<keyword evidence="1" id="KW-1133">Transmembrane helix</keyword>
<keyword evidence="1" id="KW-0472">Membrane</keyword>
<dbReference type="OrthoDB" id="6227360at2"/>
<evidence type="ECO:0000256" key="1">
    <source>
        <dbReference type="SAM" id="Phobius"/>
    </source>
</evidence>